<dbReference type="Proteomes" id="UP001642483">
    <property type="component" value="Unassembled WGS sequence"/>
</dbReference>
<dbReference type="Gene3D" id="3.40.630.30">
    <property type="match status" value="1"/>
</dbReference>
<dbReference type="PANTHER" id="PTHR20905:SF1">
    <property type="entry name" value="AT07410P-RELATED"/>
    <property type="match status" value="1"/>
</dbReference>
<name>A0ABP0FKW0_CLALP</name>
<organism evidence="1 2">
    <name type="scientific">Clavelina lepadiformis</name>
    <name type="common">Light-bulb sea squirt</name>
    <name type="synonym">Ascidia lepadiformis</name>
    <dbReference type="NCBI Taxonomy" id="159417"/>
    <lineage>
        <taxon>Eukaryota</taxon>
        <taxon>Metazoa</taxon>
        <taxon>Chordata</taxon>
        <taxon>Tunicata</taxon>
        <taxon>Ascidiacea</taxon>
        <taxon>Aplousobranchia</taxon>
        <taxon>Clavelinidae</taxon>
        <taxon>Clavelina</taxon>
    </lineage>
</organism>
<proteinExistence type="predicted"/>
<reference evidence="1 2" key="1">
    <citation type="submission" date="2024-02" db="EMBL/GenBank/DDBJ databases">
        <authorList>
            <person name="Daric V."/>
            <person name="Darras S."/>
        </authorList>
    </citation>
    <scope>NUCLEOTIDE SEQUENCE [LARGE SCALE GENOMIC DNA]</scope>
</reference>
<evidence type="ECO:0008006" key="3">
    <source>
        <dbReference type="Google" id="ProtNLM"/>
    </source>
</evidence>
<evidence type="ECO:0000313" key="1">
    <source>
        <dbReference type="EMBL" id="CAK8679007.1"/>
    </source>
</evidence>
<sequence length="255" mass="29700">MLRQREYENFFMILRRKEKQARSVQLIKMALVEQSLNLNTRYQWRHLTVLDHNQVRDFIWKYYSELNPLRRMLGLHKSEKVMVIDDDRVAAKLREGVCTGVIEKRSGKLAAVALDSISSGSEEAFRLKCVSKSSQYPPNFYKMLGMFDIVRRCSPRFLKNEKLYQLSMFAIHPDYNGLGLATKLTLKGEENATVTGCKYVVVISTSAYMEKVFNKLEYTKFAEINYADYLNRCGGDMERIVPPHLKMTSFYKQVA</sequence>
<evidence type="ECO:0000313" key="2">
    <source>
        <dbReference type="Proteomes" id="UP001642483"/>
    </source>
</evidence>
<dbReference type="EMBL" id="CAWYQH010000057">
    <property type="protein sequence ID" value="CAK8679007.1"/>
    <property type="molecule type" value="Genomic_DNA"/>
</dbReference>
<dbReference type="SUPFAM" id="SSF55729">
    <property type="entry name" value="Acyl-CoA N-acyltransferases (Nat)"/>
    <property type="match status" value="1"/>
</dbReference>
<protein>
    <recommendedName>
        <fullName evidence="3">N-acetyltransferase domain-containing protein</fullName>
    </recommendedName>
</protein>
<comment type="caution">
    <text evidence="1">The sequence shown here is derived from an EMBL/GenBank/DDBJ whole genome shotgun (WGS) entry which is preliminary data.</text>
</comment>
<accession>A0ABP0FKW0</accession>
<gene>
    <name evidence="1" type="ORF">CVLEPA_LOCUS9274</name>
</gene>
<dbReference type="InterPro" id="IPR016181">
    <property type="entry name" value="Acyl_CoA_acyltransferase"/>
</dbReference>
<dbReference type="PANTHER" id="PTHR20905">
    <property type="entry name" value="N-ACETYLTRANSFERASE-RELATED"/>
    <property type="match status" value="1"/>
</dbReference>
<keyword evidence="2" id="KW-1185">Reference proteome</keyword>